<gene>
    <name evidence="10" type="ORF">BY453_1185</name>
    <name evidence="5" type="ORF">C8C78_10472</name>
    <name evidence="6" type="ORF">SAMN04488597_10670</name>
    <name evidence="7" type="ORF">SAMN04488598_11723</name>
    <name evidence="9" type="ORF">SAMN04515652_11730</name>
    <name evidence="8" type="ORF">SAMN04515654_11123</name>
</gene>
<evidence type="ECO:0000259" key="4">
    <source>
        <dbReference type="PROSITE" id="PS50989"/>
    </source>
</evidence>
<evidence type="ECO:0000313" key="8">
    <source>
        <dbReference type="EMBL" id="SDI66167.1"/>
    </source>
</evidence>
<evidence type="ECO:0000256" key="2">
    <source>
        <dbReference type="SAM" id="MobiDB-lite"/>
    </source>
</evidence>
<dbReference type="Proteomes" id="UP000247389">
    <property type="component" value="Unassembled WGS sequence"/>
</dbReference>
<dbReference type="FunFam" id="3.90.226.10:FF:000016">
    <property type="entry name" value="Propionyl-CoA carboxylase, beta subunit"/>
    <property type="match status" value="1"/>
</dbReference>
<dbReference type="EMBL" id="FNEH01000011">
    <property type="protein sequence ID" value="SDI66167.1"/>
    <property type="molecule type" value="Genomic_DNA"/>
</dbReference>
<dbReference type="Proteomes" id="UP000199519">
    <property type="component" value="Unassembled WGS sequence"/>
</dbReference>
<dbReference type="InterPro" id="IPR011763">
    <property type="entry name" value="COA_CT_C"/>
</dbReference>
<reference evidence="11 13" key="1">
    <citation type="submission" date="2016-10" db="EMBL/GenBank/DDBJ databases">
        <authorList>
            <person name="Varghese N."/>
            <person name="Submissions S."/>
        </authorList>
    </citation>
    <scope>NUCLEOTIDE SEQUENCE [LARGE SCALE GENOMIC DNA]</scope>
    <source>
        <strain evidence="6 16">WG10</strain>
        <strain evidence="7 13">WG2</strain>
        <strain evidence="9 11">WG5</strain>
    </source>
</reference>
<dbReference type="EMBL" id="FOHG01000017">
    <property type="protein sequence ID" value="SET01621.1"/>
    <property type="molecule type" value="Genomic_DNA"/>
</dbReference>
<sequence length="516" mass="56734">MSVEDREQSLENKKEKIRQGGGQARIEKQHKKNKKTARERIEYLLDDGTFNELNMFVENRSTSLGMDEKEVPGEGVVVGYGTIEGRLVYVYAQDFTVMGGSVGEAHANKISEVMDLAVKNGAPIIGLNDSGGARINEGIDSLNGYGEIFYRNTKASGVVPQITAILGPCAGGAVYSPAITDFIVMVDQTSKMFITGPSVVKSVTGEEVSAEELGGAATHNEISGVAHFMESNEEAALYRIRKLLSYIPDNFEKEPEVLDSYDNPGRSTEELKEIVNENPKKAYNVKNVIDIIVDQDSFMEIQPYFAKNAVIGFARLNGRSVGIVANQPQFLAGCLNIDASTKIARFIRFCDSFNIPIISLVDVPGYLPGVEQEYGGVIRHGAKVLYAYSEATVPKITLIMRKAYGGAYIAMGSRSVRADLVYAWPIAEIAVMGPEGAANVIYRKEIAKADDPDQLRQDKIDEYKDNFANPYIAAKRGMVNDVIKMEESRNKLINGLEMMINKKEDAQDKKHGNIPL</sequence>
<evidence type="ECO:0000313" key="6">
    <source>
        <dbReference type="EMBL" id="SDC43053.1"/>
    </source>
</evidence>
<evidence type="ECO:0000313" key="5">
    <source>
        <dbReference type="EMBL" id="PXV68685.1"/>
    </source>
</evidence>
<reference evidence="8 12" key="2">
    <citation type="submission" date="2016-10" db="EMBL/GenBank/DDBJ databases">
        <authorList>
            <person name="de Groot N.N."/>
        </authorList>
    </citation>
    <scope>NUCLEOTIDE SEQUENCE [LARGE SCALE GENOMIC DNA]</scope>
    <source>
        <strain evidence="8 12">WG7</strain>
    </source>
</reference>
<evidence type="ECO:0000256" key="1">
    <source>
        <dbReference type="ARBA" id="ARBA00006102"/>
    </source>
</evidence>
<dbReference type="Pfam" id="PF01039">
    <property type="entry name" value="Carboxyl_trans"/>
    <property type="match status" value="1"/>
</dbReference>
<dbReference type="RefSeq" id="WP_073159962.1">
    <property type="nucleotide sequence ID" value="NZ_FMYT01000006.1"/>
</dbReference>
<accession>A0A1G6LIN4</accession>
<dbReference type="EMBL" id="QICM01000004">
    <property type="protein sequence ID" value="PXV68685.1"/>
    <property type="molecule type" value="Genomic_DNA"/>
</dbReference>
<keyword evidence="6" id="KW-0808">Transferase</keyword>
<name>A0A1G6LIN4_9FIRM</name>
<evidence type="ECO:0000313" key="15">
    <source>
        <dbReference type="Proteomes" id="UP000295758"/>
    </source>
</evidence>
<evidence type="ECO:0000313" key="12">
    <source>
        <dbReference type="Proteomes" id="UP000198945"/>
    </source>
</evidence>
<dbReference type="Proteomes" id="UP000198612">
    <property type="component" value="Unassembled WGS sequence"/>
</dbReference>
<dbReference type="GO" id="GO:0003989">
    <property type="term" value="F:acetyl-CoA carboxylase activity"/>
    <property type="evidence" value="ECO:0007669"/>
    <property type="project" value="UniProtKB-ARBA"/>
</dbReference>
<evidence type="ECO:0000313" key="13">
    <source>
        <dbReference type="Proteomes" id="UP000199519"/>
    </source>
</evidence>
<reference evidence="5 14" key="3">
    <citation type="submission" date="2018-04" db="EMBL/GenBank/DDBJ databases">
        <title>Subsurface microbial communities from deep shales in Ohio and West Virginia, USA.</title>
        <authorList>
            <person name="Wrighton K."/>
        </authorList>
    </citation>
    <scope>NUCLEOTIDE SEQUENCE [LARGE SCALE GENOMIC DNA]</scope>
    <source>
        <strain evidence="5 14">MSL28</strain>
    </source>
</reference>
<dbReference type="InterPro" id="IPR051047">
    <property type="entry name" value="AccD/PCCB"/>
</dbReference>
<evidence type="ECO:0000259" key="3">
    <source>
        <dbReference type="PROSITE" id="PS50980"/>
    </source>
</evidence>
<dbReference type="PROSITE" id="PS50980">
    <property type="entry name" value="COA_CT_NTER"/>
    <property type="match status" value="1"/>
</dbReference>
<dbReference type="EMBL" id="SOAA01000018">
    <property type="protein sequence ID" value="TDS29120.1"/>
    <property type="molecule type" value="Genomic_DNA"/>
</dbReference>
<comment type="similarity">
    <text evidence="1">Belongs to the AccD/PCCB family.</text>
</comment>
<dbReference type="Gene3D" id="3.90.226.10">
    <property type="entry name" value="2-enoyl-CoA Hydratase, Chain A, domain 1"/>
    <property type="match status" value="2"/>
</dbReference>
<evidence type="ECO:0000313" key="16">
    <source>
        <dbReference type="Proteomes" id="UP000324896"/>
    </source>
</evidence>
<dbReference type="InterPro" id="IPR034733">
    <property type="entry name" value="AcCoA_carboxyl_beta"/>
</dbReference>
<proteinExistence type="inferred from homology"/>
<dbReference type="SUPFAM" id="SSF52096">
    <property type="entry name" value="ClpP/crotonase"/>
    <property type="match status" value="2"/>
</dbReference>
<feature type="region of interest" description="Disordered" evidence="2">
    <location>
        <begin position="1"/>
        <end position="34"/>
    </location>
</feature>
<dbReference type="Proteomes" id="UP000295758">
    <property type="component" value="Unassembled WGS sequence"/>
</dbReference>
<dbReference type="InterPro" id="IPR011762">
    <property type="entry name" value="COA_CT_N"/>
</dbReference>
<evidence type="ECO:0000313" key="10">
    <source>
        <dbReference type="EMBL" id="TDS29120.1"/>
    </source>
</evidence>
<dbReference type="AlphaFoldDB" id="A0A1G6LIN4"/>
<feature type="domain" description="CoA carboxyltransferase C-terminal" evidence="4">
    <location>
        <begin position="263"/>
        <end position="506"/>
    </location>
</feature>
<dbReference type="FunFam" id="3.90.226.10:FF:000017">
    <property type="entry name" value="Propionyl-CoA carboxylase subunit beta 5"/>
    <property type="match status" value="1"/>
</dbReference>
<evidence type="ECO:0000313" key="9">
    <source>
        <dbReference type="EMBL" id="SET01621.1"/>
    </source>
</evidence>
<reference evidence="10 15" key="4">
    <citation type="submission" date="2019-03" db="EMBL/GenBank/DDBJ databases">
        <title>Deep subsurface shale carbon reservoir microbial communities from Ohio and West Virginia, USA.</title>
        <authorList>
            <person name="Wrighton K."/>
        </authorList>
    </citation>
    <scope>NUCLEOTIDE SEQUENCE [LARGE SCALE GENOMIC DNA]</scope>
    <source>
        <strain evidence="10 15">UTICA-S4D12</strain>
    </source>
</reference>
<dbReference type="InterPro" id="IPR029045">
    <property type="entry name" value="ClpP/crotonase-like_dom_sf"/>
</dbReference>
<dbReference type="EMBL" id="FNBJ01000017">
    <property type="protein sequence ID" value="SDF61664.1"/>
    <property type="molecule type" value="Genomic_DNA"/>
</dbReference>
<dbReference type="Proteomes" id="UP000198945">
    <property type="component" value="Unassembled WGS sequence"/>
</dbReference>
<evidence type="ECO:0000313" key="7">
    <source>
        <dbReference type="EMBL" id="SDF61664.1"/>
    </source>
</evidence>
<dbReference type="STRING" id="54121.SAMN04515653_13822"/>
<dbReference type="OrthoDB" id="9803706at2"/>
<dbReference type="GO" id="GO:0016740">
    <property type="term" value="F:transferase activity"/>
    <property type="evidence" value="ECO:0007669"/>
    <property type="project" value="UniProtKB-KW"/>
</dbReference>
<protein>
    <submittedName>
        <fullName evidence="8">Carboxyl transferase domain-containing protein</fullName>
    </submittedName>
    <submittedName>
        <fullName evidence="6">Propionyl-CoA carboxylase carboxyltransferase subunit</fullName>
    </submittedName>
</protein>
<dbReference type="PROSITE" id="PS50989">
    <property type="entry name" value="COA_CT_CTER"/>
    <property type="match status" value="1"/>
</dbReference>
<feature type="domain" description="CoA carboxyltransferase N-terminal" evidence="3">
    <location>
        <begin position="3"/>
        <end position="259"/>
    </location>
</feature>
<dbReference type="GO" id="GO:0009317">
    <property type="term" value="C:acetyl-CoA carboxylase complex"/>
    <property type="evidence" value="ECO:0007669"/>
    <property type="project" value="UniProtKB-ARBA"/>
</dbReference>
<dbReference type="PANTHER" id="PTHR43842:SF2">
    <property type="entry name" value="PROPIONYL-COA CARBOXYLASE BETA CHAIN, MITOCHONDRIAL"/>
    <property type="match status" value="1"/>
</dbReference>
<organism evidence="6 16">
    <name type="scientific">Halanaerobium congolense</name>
    <dbReference type="NCBI Taxonomy" id="54121"/>
    <lineage>
        <taxon>Bacteria</taxon>
        <taxon>Bacillati</taxon>
        <taxon>Bacillota</taxon>
        <taxon>Clostridia</taxon>
        <taxon>Halanaerobiales</taxon>
        <taxon>Halanaerobiaceae</taxon>
        <taxon>Halanaerobium</taxon>
    </lineage>
</organism>
<dbReference type="EMBL" id="FMYT01000006">
    <property type="protein sequence ID" value="SDC43053.1"/>
    <property type="molecule type" value="Genomic_DNA"/>
</dbReference>
<evidence type="ECO:0000313" key="11">
    <source>
        <dbReference type="Proteomes" id="UP000198612"/>
    </source>
</evidence>
<dbReference type="GO" id="GO:0015977">
    <property type="term" value="P:carbon fixation"/>
    <property type="evidence" value="ECO:0007669"/>
    <property type="project" value="UniProtKB-ARBA"/>
</dbReference>
<keyword evidence="13" id="KW-1185">Reference proteome</keyword>
<evidence type="ECO:0000313" key="14">
    <source>
        <dbReference type="Proteomes" id="UP000247389"/>
    </source>
</evidence>
<feature type="compositionally biased region" description="Basic and acidic residues" evidence="2">
    <location>
        <begin position="1"/>
        <end position="18"/>
    </location>
</feature>
<dbReference type="PANTHER" id="PTHR43842">
    <property type="entry name" value="PROPIONYL-COA CARBOXYLASE BETA CHAIN"/>
    <property type="match status" value="1"/>
</dbReference>
<dbReference type="GO" id="GO:0004658">
    <property type="term" value="F:propionyl-CoA carboxylase activity"/>
    <property type="evidence" value="ECO:0007669"/>
    <property type="project" value="UniProtKB-ARBA"/>
</dbReference>
<dbReference type="Proteomes" id="UP000324896">
    <property type="component" value="Unassembled WGS sequence"/>
</dbReference>